<dbReference type="PROSITE" id="PS51898">
    <property type="entry name" value="TYR_RECOMBINASE"/>
    <property type="match status" value="1"/>
</dbReference>
<comment type="similarity">
    <text evidence="1">Belongs to the 'phage' integrase family.</text>
</comment>
<evidence type="ECO:0000256" key="5">
    <source>
        <dbReference type="PROSITE-ProRule" id="PRU01248"/>
    </source>
</evidence>
<evidence type="ECO:0000256" key="3">
    <source>
        <dbReference type="ARBA" id="ARBA00023125"/>
    </source>
</evidence>
<evidence type="ECO:0000256" key="2">
    <source>
        <dbReference type="ARBA" id="ARBA00022908"/>
    </source>
</evidence>
<dbReference type="GO" id="GO:0015074">
    <property type="term" value="P:DNA integration"/>
    <property type="evidence" value="ECO:0007669"/>
    <property type="project" value="UniProtKB-KW"/>
</dbReference>
<dbReference type="InterPro" id="IPR013762">
    <property type="entry name" value="Integrase-like_cat_sf"/>
</dbReference>
<dbReference type="InterPro" id="IPR038488">
    <property type="entry name" value="Integrase_DNA-bd_sf"/>
</dbReference>
<dbReference type="PROSITE" id="PS51900">
    <property type="entry name" value="CB"/>
    <property type="match status" value="1"/>
</dbReference>
<keyword evidence="2" id="KW-0229">DNA integration</keyword>
<dbReference type="CDD" id="cd00801">
    <property type="entry name" value="INT_P4_C"/>
    <property type="match status" value="1"/>
</dbReference>
<gene>
    <name evidence="8" type="ORF">LPW39_17160</name>
</gene>
<dbReference type="AlphaFoldDB" id="A0AAW4XZR2"/>
<dbReference type="Gene3D" id="3.30.160.390">
    <property type="entry name" value="Integrase, DNA-binding domain"/>
    <property type="match status" value="1"/>
</dbReference>
<dbReference type="InterPro" id="IPR002104">
    <property type="entry name" value="Integrase_catalytic"/>
</dbReference>
<dbReference type="PANTHER" id="PTHR30629:SF2">
    <property type="entry name" value="PROPHAGE INTEGRASE INTS-RELATED"/>
    <property type="match status" value="1"/>
</dbReference>
<keyword evidence="4" id="KW-0233">DNA recombination</keyword>
<evidence type="ECO:0000256" key="1">
    <source>
        <dbReference type="ARBA" id="ARBA00008857"/>
    </source>
</evidence>
<dbReference type="Pfam" id="PF13356">
    <property type="entry name" value="Arm-DNA-bind_3"/>
    <property type="match status" value="1"/>
</dbReference>
<dbReference type="GO" id="GO:0003677">
    <property type="term" value="F:DNA binding"/>
    <property type="evidence" value="ECO:0007669"/>
    <property type="project" value="UniProtKB-UniRule"/>
</dbReference>
<dbReference type="InterPro" id="IPR050808">
    <property type="entry name" value="Phage_Integrase"/>
</dbReference>
<proteinExistence type="inferred from homology"/>
<evidence type="ECO:0000259" key="6">
    <source>
        <dbReference type="PROSITE" id="PS51898"/>
    </source>
</evidence>
<dbReference type="InterPro" id="IPR011010">
    <property type="entry name" value="DNA_brk_join_enz"/>
</dbReference>
<evidence type="ECO:0000256" key="4">
    <source>
        <dbReference type="ARBA" id="ARBA00023172"/>
    </source>
</evidence>
<organism evidence="8 9">
    <name type="scientific">Comamonas koreensis</name>
    <dbReference type="NCBI Taxonomy" id="160825"/>
    <lineage>
        <taxon>Bacteria</taxon>
        <taxon>Pseudomonadati</taxon>
        <taxon>Pseudomonadota</taxon>
        <taxon>Betaproteobacteria</taxon>
        <taxon>Burkholderiales</taxon>
        <taxon>Comamonadaceae</taxon>
        <taxon>Comamonas</taxon>
    </lineage>
</organism>
<dbReference type="InterPro" id="IPR025166">
    <property type="entry name" value="Integrase_DNA_bind_dom"/>
</dbReference>
<feature type="domain" description="Core-binding (CB)" evidence="7">
    <location>
        <begin position="103"/>
        <end position="184"/>
    </location>
</feature>
<name>A0AAW4XZR2_9BURK</name>
<evidence type="ECO:0000313" key="8">
    <source>
        <dbReference type="EMBL" id="MCD2166856.1"/>
    </source>
</evidence>
<dbReference type="Gene3D" id="1.10.443.10">
    <property type="entry name" value="Intergrase catalytic core"/>
    <property type="match status" value="1"/>
</dbReference>
<sequence>MPKRILEKTALEVSRLREEGAHAVGGVTGLYLQIIGGSRSWVYRYTHHRARKRMGLGSYPAVGLAAARDAARSALTLRNTGVDPLRARAAEREAARLAASYQMPFEQAAEKFIKEHESTWRNLKHVNQWRSTLATYAFPVIGHLNVADIEQAHVLRVLSPIWKTKTETATRVRGRIEQILDWSTVHGHRSGPNPAKWKGLLEHVLANPNKVAPVQHHPAVPYAALPDFYQRLCSVKGQSARALQMLILTSTRSGELRGMRWGELDLSAGLWLVPAERMKSKRLHRVPLPAQALAMLSQLKPGEPDDLVFVSNRGGMLSDMSLTAVMRRHYPEAVPHGFRSTFRDWAGECTHHPRDAIELCLAHAIDTKTEAAYRRGDMLEKRAVIMQEWADYAAPVQMVLANS</sequence>
<accession>A0AAW4XZR2</accession>
<keyword evidence="3 5" id="KW-0238">DNA-binding</keyword>
<dbReference type="SUPFAM" id="SSF56349">
    <property type="entry name" value="DNA breaking-rejoining enzymes"/>
    <property type="match status" value="1"/>
</dbReference>
<dbReference type="RefSeq" id="WP_230778024.1">
    <property type="nucleotide sequence ID" value="NZ_JAJNCT010000021.1"/>
</dbReference>
<dbReference type="GO" id="GO:0006310">
    <property type="term" value="P:DNA recombination"/>
    <property type="evidence" value="ECO:0007669"/>
    <property type="project" value="UniProtKB-KW"/>
</dbReference>
<dbReference type="Pfam" id="PF22022">
    <property type="entry name" value="Phage_int_M"/>
    <property type="match status" value="1"/>
</dbReference>
<feature type="domain" description="Tyr recombinase" evidence="6">
    <location>
        <begin position="219"/>
        <end position="386"/>
    </location>
</feature>
<dbReference type="InterPro" id="IPR053876">
    <property type="entry name" value="Phage_int_M"/>
</dbReference>
<evidence type="ECO:0000259" key="7">
    <source>
        <dbReference type="PROSITE" id="PS51900"/>
    </source>
</evidence>
<comment type="caution">
    <text evidence="8">The sequence shown here is derived from an EMBL/GenBank/DDBJ whole genome shotgun (WGS) entry which is preliminary data.</text>
</comment>
<evidence type="ECO:0000313" key="9">
    <source>
        <dbReference type="Proteomes" id="UP001199260"/>
    </source>
</evidence>
<dbReference type="EMBL" id="JAJNCT010000021">
    <property type="protein sequence ID" value="MCD2166856.1"/>
    <property type="molecule type" value="Genomic_DNA"/>
</dbReference>
<reference evidence="8 9" key="1">
    <citation type="submission" date="2021-11" db="EMBL/GenBank/DDBJ databases">
        <title>Genome sequence.</title>
        <authorList>
            <person name="Sun Q."/>
        </authorList>
    </citation>
    <scope>NUCLEOTIDE SEQUENCE [LARGE SCALE GENOMIC DNA]</scope>
    <source>
        <strain evidence="8 9">KCTC 12005</strain>
    </source>
</reference>
<dbReference type="InterPro" id="IPR044068">
    <property type="entry name" value="CB"/>
</dbReference>
<dbReference type="PANTHER" id="PTHR30629">
    <property type="entry name" value="PROPHAGE INTEGRASE"/>
    <property type="match status" value="1"/>
</dbReference>
<protein>
    <submittedName>
        <fullName evidence="8">Integrase arm-type DNA-binding domain-containing protein</fullName>
    </submittedName>
</protein>
<dbReference type="Gene3D" id="1.10.150.130">
    <property type="match status" value="1"/>
</dbReference>
<dbReference type="Pfam" id="PF00589">
    <property type="entry name" value="Phage_integrase"/>
    <property type="match status" value="1"/>
</dbReference>
<dbReference type="InterPro" id="IPR010998">
    <property type="entry name" value="Integrase_recombinase_N"/>
</dbReference>
<keyword evidence="9" id="KW-1185">Reference proteome</keyword>
<dbReference type="Proteomes" id="UP001199260">
    <property type="component" value="Unassembled WGS sequence"/>
</dbReference>